<dbReference type="SUPFAM" id="SSF81901">
    <property type="entry name" value="HCP-like"/>
    <property type="match status" value="1"/>
</dbReference>
<accession>F8P986</accession>
<dbReference type="PANTHER" id="PTHR10098:SF108">
    <property type="entry name" value="TETRATRICOPEPTIDE REPEAT PROTEIN 28"/>
    <property type="match status" value="1"/>
</dbReference>
<name>F8P986_SERL9</name>
<protein>
    <recommendedName>
        <fullName evidence="3">CHAT domain-containing protein</fullName>
    </recommendedName>
</protein>
<evidence type="ECO:0000313" key="4">
    <source>
        <dbReference type="EMBL" id="EGO20215.1"/>
    </source>
</evidence>
<evidence type="ECO:0000259" key="3">
    <source>
        <dbReference type="Pfam" id="PF12770"/>
    </source>
</evidence>
<dbReference type="OrthoDB" id="9991317at2759"/>
<feature type="domain" description="CHAT" evidence="3">
    <location>
        <begin position="994"/>
        <end position="1262"/>
    </location>
</feature>
<feature type="region of interest" description="Disordered" evidence="2">
    <location>
        <begin position="396"/>
        <end position="425"/>
    </location>
</feature>
<dbReference type="EMBL" id="GL945441">
    <property type="protein sequence ID" value="EGO20215.1"/>
    <property type="molecule type" value="Genomic_DNA"/>
</dbReference>
<dbReference type="AlphaFoldDB" id="F8P986"/>
<dbReference type="HOGENOM" id="CLU_001305_0_3_1"/>
<feature type="repeat" description="TPR" evidence="1">
    <location>
        <begin position="608"/>
        <end position="641"/>
    </location>
</feature>
<dbReference type="Pfam" id="PF12770">
    <property type="entry name" value="CHAT"/>
    <property type="match status" value="1"/>
</dbReference>
<reference evidence="5" key="1">
    <citation type="journal article" date="2011" name="Science">
        <title>The plant cell wall-decomposing machinery underlies the functional diversity of forest fungi.</title>
        <authorList>
            <person name="Eastwood D.C."/>
            <person name="Floudas D."/>
            <person name="Binder M."/>
            <person name="Majcherczyk A."/>
            <person name="Schneider P."/>
            <person name="Aerts A."/>
            <person name="Asiegbu F.O."/>
            <person name="Baker S.E."/>
            <person name="Barry K."/>
            <person name="Bendiksby M."/>
            <person name="Blumentritt M."/>
            <person name="Coutinho P.M."/>
            <person name="Cullen D."/>
            <person name="de Vries R.P."/>
            <person name="Gathman A."/>
            <person name="Goodell B."/>
            <person name="Henrissat B."/>
            <person name="Ihrmark K."/>
            <person name="Kauserud H."/>
            <person name="Kohler A."/>
            <person name="LaButti K."/>
            <person name="Lapidus A."/>
            <person name="Lavin J.L."/>
            <person name="Lee Y.-H."/>
            <person name="Lindquist E."/>
            <person name="Lilly W."/>
            <person name="Lucas S."/>
            <person name="Morin E."/>
            <person name="Murat C."/>
            <person name="Oguiza J.A."/>
            <person name="Park J."/>
            <person name="Pisabarro A.G."/>
            <person name="Riley R."/>
            <person name="Rosling A."/>
            <person name="Salamov A."/>
            <person name="Schmidt O."/>
            <person name="Schmutz J."/>
            <person name="Skrede I."/>
            <person name="Stenlid J."/>
            <person name="Wiebenga A."/>
            <person name="Xie X."/>
            <person name="Kuees U."/>
            <person name="Hibbett D.S."/>
            <person name="Hoffmeister D."/>
            <person name="Hoegberg N."/>
            <person name="Martin F."/>
            <person name="Grigoriev I.V."/>
            <person name="Watkinson S.C."/>
        </authorList>
    </citation>
    <scope>NUCLEOTIDE SEQUENCE [LARGE SCALE GENOMIC DNA]</scope>
    <source>
        <strain evidence="5">S7.9</strain>
    </source>
</reference>
<dbReference type="GeneID" id="18813653"/>
<dbReference type="InterPro" id="IPR019734">
    <property type="entry name" value="TPR_rpt"/>
</dbReference>
<dbReference type="PANTHER" id="PTHR10098">
    <property type="entry name" value="RAPSYN-RELATED"/>
    <property type="match status" value="1"/>
</dbReference>
<evidence type="ECO:0000256" key="2">
    <source>
        <dbReference type="SAM" id="MobiDB-lite"/>
    </source>
</evidence>
<dbReference type="SMART" id="SM00028">
    <property type="entry name" value="TPR"/>
    <property type="match status" value="5"/>
</dbReference>
<dbReference type="PROSITE" id="PS50005">
    <property type="entry name" value="TPR"/>
    <property type="match status" value="1"/>
</dbReference>
<evidence type="ECO:0000313" key="5">
    <source>
        <dbReference type="Proteomes" id="UP000008064"/>
    </source>
</evidence>
<dbReference type="InterPro" id="IPR011990">
    <property type="entry name" value="TPR-like_helical_dom_sf"/>
</dbReference>
<feature type="compositionally biased region" description="Polar residues" evidence="2">
    <location>
        <begin position="406"/>
        <end position="425"/>
    </location>
</feature>
<proteinExistence type="predicted"/>
<evidence type="ECO:0000256" key="1">
    <source>
        <dbReference type="PROSITE-ProRule" id="PRU00339"/>
    </source>
</evidence>
<dbReference type="SUPFAM" id="SSF48452">
    <property type="entry name" value="TPR-like"/>
    <property type="match status" value="2"/>
</dbReference>
<organism evidence="5">
    <name type="scientific">Serpula lacrymans var. lacrymans (strain S7.9)</name>
    <name type="common">Dry rot fungus</name>
    <dbReference type="NCBI Taxonomy" id="578457"/>
    <lineage>
        <taxon>Eukaryota</taxon>
        <taxon>Fungi</taxon>
        <taxon>Dikarya</taxon>
        <taxon>Basidiomycota</taxon>
        <taxon>Agaricomycotina</taxon>
        <taxon>Agaricomycetes</taxon>
        <taxon>Agaricomycetidae</taxon>
        <taxon>Boletales</taxon>
        <taxon>Coniophorineae</taxon>
        <taxon>Serpulaceae</taxon>
        <taxon>Serpula</taxon>
    </lineage>
</organism>
<dbReference type="Gene3D" id="1.20.120.660">
    <property type="entry name" value="IL-4 antagonist (De novo design) like domain"/>
    <property type="match status" value="1"/>
</dbReference>
<dbReference type="InterPro" id="IPR024983">
    <property type="entry name" value="CHAT_dom"/>
</dbReference>
<gene>
    <name evidence="4" type="ORF">SERLADRAFT_417975</name>
</gene>
<dbReference type="Gene3D" id="1.25.40.10">
    <property type="entry name" value="Tetratricopeptide repeat domain"/>
    <property type="match status" value="3"/>
</dbReference>
<dbReference type="Proteomes" id="UP000008064">
    <property type="component" value="Unassembled WGS sequence"/>
</dbReference>
<dbReference type="KEGG" id="sla:SERLADRAFT_417975"/>
<dbReference type="RefSeq" id="XP_007322960.1">
    <property type="nucleotide sequence ID" value="XM_007322898.1"/>
</dbReference>
<keyword evidence="1" id="KW-0802">TPR repeat</keyword>
<sequence>MELNSILSNLSLESEIDMWLNYTRLSISLQSRFQDLGDFNDLELSIQGFRGALALCPPGSPNRATSQSNLANTLLTRFKQRGDFSDLNSAIELQQDALNSRSPGHSEYPSSQNNLANALLARFQQRGNSADLDLAIEHFRGAVRSFPPEHPVHPLIQGNLANSLISRFEQRGQFEDLKSAITQYEIAVQLCPEEHQHRSQLQCDYANVLLTRFEQRGDPRDLDLSIVNHIAALKVRPEGHPYRIISQCNLANALVTRFGKQGDTNDLELAINHFRSAVGTCPEGHPERPAALSNLAQALLTRFSQQGNSEDLDSAIIYLQDVLTLRPAGHPGRPTSHGSLAISLITRFEQRGDPNDLDSAIQHFRDALELCPPHHPRYQMFKDNLASALRTRFEQRGDSSDLDTAIQHSKTSLQPTSRADPSLHNNIGNLLHDRFKQRGDVKDLELSIEHFRKALDLCSPVHPSLYSFQSNYAGALLSQSDSQGDLDSLDTAIQFYRRALELCPPGHPRRFSSLFNLANILLSRFAKQSNIQDLEMAIAHSREALALCPPGHTDRPSSQSALATALHSLFEQQKDIANLDEAIQHLQNVLDTASQGHSYRPSWQNYLASAFHSRYTFQRNVDDLEKAIEHYRTALRLRPPEHPSRPLLQIQIARALGDRFDCKSEYTDVMVAFRFLYVAKDSLPDGHPQLYFVYEALAEAHTRHFTLFDRFPHLRHLSPIDLSEEKKQAFLYFKEACTYPTASPRSRLKSSVRWIIAAEREGGSALEAYRTCLTLLNLHATNGSSVSKRHELLRETPPRIASSAASCAIREGLIDVAVELLEQGRTLLWGQLVRFRTPLDELCLMGKDGYRLASEFTRLSKQLEQDNTLLNLDMDYSVQRSFDESVRLYRERRNEWDSVVAQIRDLQGFTHFLKPVPFSELQKASKEGPVIIVNVSWYSCDAIIVLQSGQPRLVPLPELTLDIVSQLASEFEESLSSSCGSGEEKIRERKITYVLRQLWNLVVHPLVRELVSLEVPKGSRIWWCPTNRFASLPLHAAGPYRKGEENLPQLFISSYTPSLSALIRSRERTSANSVSNSIPSFIAVAQANPYGKSQERELKSVGTELSIVKGYIPPSMAYSELTGASGTSDDALANLRTHGWVHLACHGKQDLSQPFDSSFAMGDKPLRLVDIIHARLEQPEFAFLSACHTAGGDRNTPDEVIHLAAGMQFSGFRSVVGTLWAVDDGTAHHMVSHFYKHFFEAGCDSTRAAEALNKAARTVNKREVPLDQRIVFIHIGA</sequence>